<keyword evidence="2" id="KW-1185">Reference proteome</keyword>
<evidence type="ECO:0000313" key="2">
    <source>
        <dbReference type="Proteomes" id="UP000499080"/>
    </source>
</evidence>
<name>A0A4Y2GCZ8_ARAVE</name>
<dbReference type="Proteomes" id="UP000499080">
    <property type="component" value="Unassembled WGS sequence"/>
</dbReference>
<accession>A0A4Y2GCZ8</accession>
<comment type="caution">
    <text evidence="1">The sequence shown here is derived from an EMBL/GenBank/DDBJ whole genome shotgun (WGS) entry which is preliminary data.</text>
</comment>
<evidence type="ECO:0000313" key="1">
    <source>
        <dbReference type="EMBL" id="GBM50559.1"/>
    </source>
</evidence>
<proteinExistence type="predicted"/>
<gene>
    <name evidence="1" type="ORF">AVEN_1943_1</name>
</gene>
<sequence>MAFPGATSNSGWPARYSVGMARSIIGGSKYLFSSSSTYFQWATSGHQTQGVNCSSIYSGGLPRASSRKASAPIHPKSSLSLTGTPAIRTYYRSNGQHCLCHRYSIAEAVFLLSKVSQSLWW</sequence>
<protein>
    <submittedName>
        <fullName evidence="1">Uncharacterized protein</fullName>
    </submittedName>
</protein>
<organism evidence="1 2">
    <name type="scientific">Araneus ventricosus</name>
    <name type="common">Orbweaver spider</name>
    <name type="synonym">Epeira ventricosa</name>
    <dbReference type="NCBI Taxonomy" id="182803"/>
    <lineage>
        <taxon>Eukaryota</taxon>
        <taxon>Metazoa</taxon>
        <taxon>Ecdysozoa</taxon>
        <taxon>Arthropoda</taxon>
        <taxon>Chelicerata</taxon>
        <taxon>Arachnida</taxon>
        <taxon>Araneae</taxon>
        <taxon>Araneomorphae</taxon>
        <taxon>Entelegynae</taxon>
        <taxon>Araneoidea</taxon>
        <taxon>Araneidae</taxon>
        <taxon>Araneus</taxon>
    </lineage>
</organism>
<dbReference type="AlphaFoldDB" id="A0A4Y2GCZ8"/>
<reference evidence="1 2" key="1">
    <citation type="journal article" date="2019" name="Sci. Rep.">
        <title>Orb-weaving spider Araneus ventricosus genome elucidates the spidroin gene catalogue.</title>
        <authorList>
            <person name="Kono N."/>
            <person name="Nakamura H."/>
            <person name="Ohtoshi R."/>
            <person name="Moran D.A.P."/>
            <person name="Shinohara A."/>
            <person name="Yoshida Y."/>
            <person name="Fujiwara M."/>
            <person name="Mori M."/>
            <person name="Tomita M."/>
            <person name="Arakawa K."/>
        </authorList>
    </citation>
    <scope>NUCLEOTIDE SEQUENCE [LARGE SCALE GENOMIC DNA]</scope>
</reference>
<dbReference type="EMBL" id="BGPR01001303">
    <property type="protein sequence ID" value="GBM50559.1"/>
    <property type="molecule type" value="Genomic_DNA"/>
</dbReference>